<gene>
    <name evidence="2" type="ORF">B0H16DRAFT_1480281</name>
</gene>
<name>A0AAD7MD42_9AGAR</name>
<sequence length="413" mass="46465">MSTTAEPTTTQLVEATPAALTPAALTPAALTPAALTPAAPAPTAPTAPNQLHPQIPLRRGKPFRFAGDRERFLRSNTADFFEALSKGKLRTFWPRLFSDYWFIFPWTLPIDVDPHCAMDLPDHHKRLTHEEVDKRTAILITTQMFQRAAELHNLNNNLKNRERDGGFPAEVFRSAEWWKDFHRSRAAHLARQRASRYDQPIGDQGQIYTFIPTRAAPLIGTIQNDGSILTKDSDPDAAPIDAPVRPITHASLPHFQSNAARRAKALVRARPSTDEQLLARLGESSHERRRRQLEQQIRSTLRPLRPEQRRRKRKLAAAAEQREKKAQATAAIVTGAYFKDLILHVLLLHRVLRLSDITTMSPRPSFITFSFNEALVVHSVPCFASVFSNILSGASYLLFLRQILGVAVVQCKE</sequence>
<comment type="caution">
    <text evidence="2">The sequence shown here is derived from an EMBL/GenBank/DDBJ whole genome shotgun (WGS) entry which is preliminary data.</text>
</comment>
<evidence type="ECO:0000313" key="3">
    <source>
        <dbReference type="Proteomes" id="UP001215598"/>
    </source>
</evidence>
<dbReference type="Proteomes" id="UP001215598">
    <property type="component" value="Unassembled WGS sequence"/>
</dbReference>
<dbReference type="AlphaFoldDB" id="A0AAD7MD42"/>
<proteinExistence type="predicted"/>
<evidence type="ECO:0000313" key="2">
    <source>
        <dbReference type="EMBL" id="KAJ7711497.1"/>
    </source>
</evidence>
<evidence type="ECO:0000256" key="1">
    <source>
        <dbReference type="SAM" id="MobiDB-lite"/>
    </source>
</evidence>
<reference evidence="2" key="1">
    <citation type="submission" date="2023-03" db="EMBL/GenBank/DDBJ databases">
        <title>Massive genome expansion in bonnet fungi (Mycena s.s.) driven by repeated elements and novel gene families across ecological guilds.</title>
        <authorList>
            <consortium name="Lawrence Berkeley National Laboratory"/>
            <person name="Harder C.B."/>
            <person name="Miyauchi S."/>
            <person name="Viragh M."/>
            <person name="Kuo A."/>
            <person name="Thoen E."/>
            <person name="Andreopoulos B."/>
            <person name="Lu D."/>
            <person name="Skrede I."/>
            <person name="Drula E."/>
            <person name="Henrissat B."/>
            <person name="Morin E."/>
            <person name="Kohler A."/>
            <person name="Barry K."/>
            <person name="LaButti K."/>
            <person name="Morin E."/>
            <person name="Salamov A."/>
            <person name="Lipzen A."/>
            <person name="Mereny Z."/>
            <person name="Hegedus B."/>
            <person name="Baldrian P."/>
            <person name="Stursova M."/>
            <person name="Weitz H."/>
            <person name="Taylor A."/>
            <person name="Grigoriev I.V."/>
            <person name="Nagy L.G."/>
            <person name="Martin F."/>
            <person name="Kauserud H."/>
        </authorList>
    </citation>
    <scope>NUCLEOTIDE SEQUENCE</scope>
    <source>
        <strain evidence="2">CBHHK182m</strain>
    </source>
</reference>
<accession>A0AAD7MD42</accession>
<feature type="region of interest" description="Disordered" evidence="1">
    <location>
        <begin position="279"/>
        <end position="320"/>
    </location>
</feature>
<keyword evidence="3" id="KW-1185">Reference proteome</keyword>
<feature type="region of interest" description="Disordered" evidence="1">
    <location>
        <begin position="35"/>
        <end position="60"/>
    </location>
</feature>
<dbReference type="EMBL" id="JARKIB010000394">
    <property type="protein sequence ID" value="KAJ7711497.1"/>
    <property type="molecule type" value="Genomic_DNA"/>
</dbReference>
<protein>
    <submittedName>
        <fullName evidence="2">Uncharacterized protein</fullName>
    </submittedName>
</protein>
<feature type="compositionally biased region" description="Low complexity" evidence="1">
    <location>
        <begin position="294"/>
        <end position="303"/>
    </location>
</feature>
<organism evidence="2 3">
    <name type="scientific">Mycena metata</name>
    <dbReference type="NCBI Taxonomy" id="1033252"/>
    <lineage>
        <taxon>Eukaryota</taxon>
        <taxon>Fungi</taxon>
        <taxon>Dikarya</taxon>
        <taxon>Basidiomycota</taxon>
        <taxon>Agaricomycotina</taxon>
        <taxon>Agaricomycetes</taxon>
        <taxon>Agaricomycetidae</taxon>
        <taxon>Agaricales</taxon>
        <taxon>Marasmiineae</taxon>
        <taxon>Mycenaceae</taxon>
        <taxon>Mycena</taxon>
    </lineage>
</organism>